<dbReference type="AlphaFoldDB" id="A0A067LUS6"/>
<comment type="domain">
    <text evidence="8">Has a modular structure: an endo-beta-1,4-glucanase catalytic module at the N-terminus, a linker rich in serines and threonines, and a C-terminal carbohydrate-binding module (CBM).</text>
</comment>
<keyword evidence="9" id="KW-0732">Signal</keyword>
<gene>
    <name evidence="11" type="ORF">BOTBODRAFT_192618</name>
</gene>
<dbReference type="GO" id="GO:0030245">
    <property type="term" value="P:cellulose catabolic process"/>
    <property type="evidence" value="ECO:0007669"/>
    <property type="project" value="UniProtKB-UniRule"/>
</dbReference>
<dbReference type="InterPro" id="IPR005103">
    <property type="entry name" value="AA9_LPMO"/>
</dbReference>
<evidence type="ECO:0000313" key="11">
    <source>
        <dbReference type="EMBL" id="KDQ07093.1"/>
    </source>
</evidence>
<evidence type="ECO:0000256" key="9">
    <source>
        <dbReference type="SAM" id="SignalP"/>
    </source>
</evidence>
<evidence type="ECO:0000256" key="8">
    <source>
        <dbReference type="RuleBase" id="RU368122"/>
    </source>
</evidence>
<dbReference type="HOGENOM" id="CLU_031730_0_0_1"/>
<dbReference type="CDD" id="cd21175">
    <property type="entry name" value="LPMO_AA9"/>
    <property type="match status" value="1"/>
</dbReference>
<dbReference type="GO" id="GO:0008810">
    <property type="term" value="F:cellulase activity"/>
    <property type="evidence" value="ECO:0007669"/>
    <property type="project" value="UniProtKB-UniRule"/>
</dbReference>
<feature type="chain" id="PRO_5001644133" description="AA9 family lytic polysaccharide monooxygenase" evidence="9">
    <location>
        <begin position="21"/>
        <end position="253"/>
    </location>
</feature>
<evidence type="ECO:0000256" key="7">
    <source>
        <dbReference type="ARBA" id="ARBA00044502"/>
    </source>
</evidence>
<evidence type="ECO:0000256" key="5">
    <source>
        <dbReference type="ARBA" id="ARBA00023277"/>
    </source>
</evidence>
<evidence type="ECO:0000256" key="3">
    <source>
        <dbReference type="ARBA" id="ARBA00023001"/>
    </source>
</evidence>
<keyword evidence="11" id="KW-0378">Hydrolase</keyword>
<dbReference type="PANTHER" id="PTHR33353">
    <property type="entry name" value="PUTATIVE (AFU_ORTHOLOGUE AFUA_1G12560)-RELATED"/>
    <property type="match status" value="1"/>
</dbReference>
<proteinExistence type="inferred from homology"/>
<protein>
    <recommendedName>
        <fullName evidence="8">AA9 family lytic polysaccharide monooxygenase</fullName>
        <ecNumber evidence="8">1.14.99.56</ecNumber>
    </recommendedName>
    <alternativeName>
        <fullName evidence="8">Endo-beta-1,4-glucanase</fullName>
    </alternativeName>
    <alternativeName>
        <fullName evidence="8">Glycosyl hydrolase 61 family protein</fullName>
    </alternativeName>
</protein>
<evidence type="ECO:0000256" key="4">
    <source>
        <dbReference type="ARBA" id="ARBA00023157"/>
    </source>
</evidence>
<dbReference type="Pfam" id="PF03443">
    <property type="entry name" value="AA9"/>
    <property type="match status" value="1"/>
</dbReference>
<sequence length="253" mass="27163">MRVTLAAVVASLVVTASAHATVYGVWINGVFKGDGRNNYIRSPPNNNPVKDITSDAVACNVNNRRVPNTLDVKSGDKFTFEWYHDKRDDDIIASSHKGPVVVYIAPASSNGAGDVWVKLYEESWDGTWAVDKIIAAHGQHSINIPNLPAGEYLLRSELLTLHESDARYDENPIRGIQLYPSCVQVRVTSNGSNALPTGVSFPGAYAYTDYGIHFNLYNYPAASYVIPGPAVWSGAAGGSIGQVGVAKVAKVAA</sequence>
<keyword evidence="4 8" id="KW-1015">Disulfide bond</keyword>
<name>A0A067LUS6_BOTB1</name>
<accession>A0A067LUS6</accession>
<comment type="function">
    <text evidence="8">Lytic polysaccharide monooxygenase (LMPO) that depolymerizes crystalline and amorphous polysaccharides via the oxidation of scissile alpha- or beta-(1-4)-glycosidic bonds, yielding C1 and/or C4 oxidation products. Catalysis by LPMOs requires the reduction of the active-site copper from Cu(II) to Cu(I) by a reducing agent and H(2)O(2) or O(2) as a cosubstrate.</text>
</comment>
<evidence type="ECO:0000259" key="10">
    <source>
        <dbReference type="Pfam" id="PF03443"/>
    </source>
</evidence>
<evidence type="ECO:0000256" key="1">
    <source>
        <dbReference type="ARBA" id="ARBA00004613"/>
    </source>
</evidence>
<organism evidence="11 12">
    <name type="scientific">Botryobasidium botryosum (strain FD-172 SS1)</name>
    <dbReference type="NCBI Taxonomy" id="930990"/>
    <lineage>
        <taxon>Eukaryota</taxon>
        <taxon>Fungi</taxon>
        <taxon>Dikarya</taxon>
        <taxon>Basidiomycota</taxon>
        <taxon>Agaricomycotina</taxon>
        <taxon>Agaricomycetes</taxon>
        <taxon>Cantharellales</taxon>
        <taxon>Botryobasidiaceae</taxon>
        <taxon>Botryobasidium</taxon>
    </lineage>
</organism>
<dbReference type="Gene3D" id="2.70.50.70">
    <property type="match status" value="1"/>
</dbReference>
<dbReference type="OrthoDB" id="2525337at2759"/>
<comment type="catalytic activity">
    <reaction evidence="8">
        <text>[(1-&gt;4)-beta-D-glucosyl]n+m + reduced acceptor + O2 = 4-dehydro-beta-D-glucosyl-[(1-&gt;4)-beta-D-glucosyl]n-1 + [(1-&gt;4)-beta-D-glucosyl]m + acceptor + H2O.</text>
        <dbReference type="EC" id="1.14.99.56"/>
    </reaction>
</comment>
<dbReference type="EMBL" id="KL198115">
    <property type="protein sequence ID" value="KDQ07093.1"/>
    <property type="molecule type" value="Genomic_DNA"/>
</dbReference>
<keyword evidence="2 8" id="KW-0964">Secreted</keyword>
<dbReference type="GO" id="GO:0030248">
    <property type="term" value="F:cellulose binding"/>
    <property type="evidence" value="ECO:0007669"/>
    <property type="project" value="UniProtKB-UniRule"/>
</dbReference>
<evidence type="ECO:0000256" key="6">
    <source>
        <dbReference type="ARBA" id="ARBA00023326"/>
    </source>
</evidence>
<feature type="domain" description="Auxiliary Activity family 9 catalytic" evidence="10">
    <location>
        <begin position="19"/>
        <end position="221"/>
    </location>
</feature>
<keyword evidence="5 8" id="KW-0119">Carbohydrate metabolism</keyword>
<dbReference type="GO" id="GO:0005576">
    <property type="term" value="C:extracellular region"/>
    <property type="evidence" value="ECO:0007669"/>
    <property type="project" value="UniProtKB-SubCell"/>
</dbReference>
<dbReference type="STRING" id="930990.A0A067LUS6"/>
<comment type="similarity">
    <text evidence="7">Belongs to the polysaccharide monooxygenase AA9 family.</text>
</comment>
<keyword evidence="6 8" id="KW-0624">Polysaccharide degradation</keyword>
<comment type="subcellular location">
    <subcellularLocation>
        <location evidence="1 8">Secreted</location>
    </subcellularLocation>
</comment>
<dbReference type="EC" id="1.14.99.56" evidence="8"/>
<keyword evidence="3 8" id="KW-0136">Cellulose degradation</keyword>
<evidence type="ECO:0000256" key="2">
    <source>
        <dbReference type="ARBA" id="ARBA00022525"/>
    </source>
</evidence>
<dbReference type="InterPro" id="IPR049892">
    <property type="entry name" value="AA9"/>
</dbReference>
<dbReference type="PANTHER" id="PTHR33353:SF17">
    <property type="entry name" value="ENDO-BETA-1,4-GLUCANASE D"/>
    <property type="match status" value="1"/>
</dbReference>
<dbReference type="InParanoid" id="A0A067LUS6"/>
<evidence type="ECO:0000313" key="12">
    <source>
        <dbReference type="Proteomes" id="UP000027195"/>
    </source>
</evidence>
<keyword evidence="12" id="KW-1185">Reference proteome</keyword>
<reference evidence="12" key="1">
    <citation type="journal article" date="2014" name="Proc. Natl. Acad. Sci. U.S.A.">
        <title>Extensive sampling of basidiomycete genomes demonstrates inadequacy of the white-rot/brown-rot paradigm for wood decay fungi.</title>
        <authorList>
            <person name="Riley R."/>
            <person name="Salamov A.A."/>
            <person name="Brown D.W."/>
            <person name="Nagy L.G."/>
            <person name="Floudas D."/>
            <person name="Held B.W."/>
            <person name="Levasseur A."/>
            <person name="Lombard V."/>
            <person name="Morin E."/>
            <person name="Otillar R."/>
            <person name="Lindquist E.A."/>
            <person name="Sun H."/>
            <person name="LaButti K.M."/>
            <person name="Schmutz J."/>
            <person name="Jabbour D."/>
            <person name="Luo H."/>
            <person name="Baker S.E."/>
            <person name="Pisabarro A.G."/>
            <person name="Walton J.D."/>
            <person name="Blanchette R.A."/>
            <person name="Henrissat B."/>
            <person name="Martin F."/>
            <person name="Cullen D."/>
            <person name="Hibbett D.S."/>
            <person name="Grigoriev I.V."/>
        </authorList>
    </citation>
    <scope>NUCLEOTIDE SEQUENCE [LARGE SCALE GENOMIC DNA]</scope>
    <source>
        <strain evidence="12">FD-172 SS1</strain>
    </source>
</reference>
<dbReference type="Proteomes" id="UP000027195">
    <property type="component" value="Unassembled WGS sequence"/>
</dbReference>
<feature type="signal peptide" evidence="9">
    <location>
        <begin position="1"/>
        <end position="20"/>
    </location>
</feature>